<dbReference type="PROSITE" id="PS00211">
    <property type="entry name" value="ABC_TRANSPORTER_1"/>
    <property type="match status" value="1"/>
</dbReference>
<dbReference type="SUPFAM" id="SSF52540">
    <property type="entry name" value="P-loop containing nucleoside triphosphate hydrolases"/>
    <property type="match status" value="1"/>
</dbReference>
<dbReference type="STRING" id="525245.HMPREF0044_1504"/>
<dbReference type="InterPro" id="IPR017871">
    <property type="entry name" value="ABC_transporter-like_CS"/>
</dbReference>
<dbReference type="PANTHER" id="PTHR24220">
    <property type="entry name" value="IMPORT ATP-BINDING PROTEIN"/>
    <property type="match status" value="1"/>
</dbReference>
<dbReference type="InterPro" id="IPR015854">
    <property type="entry name" value="ABC_transpr_LolD-like"/>
</dbReference>
<reference evidence="6 7" key="1">
    <citation type="submission" date="2009-01" db="EMBL/GenBank/DDBJ databases">
        <authorList>
            <person name="Qin X."/>
            <person name="Bachman B."/>
            <person name="Battles P."/>
            <person name="Bell A."/>
            <person name="Bess C."/>
            <person name="Bickham C."/>
            <person name="Chaboub L."/>
            <person name="Chen D."/>
            <person name="Coyle M."/>
            <person name="Deiros D.R."/>
            <person name="Dinh H."/>
            <person name="Forbes L."/>
            <person name="Fowler G."/>
            <person name="Francisco L."/>
            <person name="Fu Q."/>
            <person name="Gubbala S."/>
            <person name="Hale W."/>
            <person name="Han Y."/>
            <person name="Hemphill L."/>
            <person name="Highlander S.K."/>
            <person name="Hirani K."/>
            <person name="Hogues M."/>
            <person name="Jackson L."/>
            <person name="Jakkamsetti A."/>
            <person name="Javaid M."/>
            <person name="Jiang H."/>
            <person name="Korchina V."/>
            <person name="Kovar C."/>
            <person name="Lara F."/>
            <person name="Lee S."/>
            <person name="Mata R."/>
            <person name="Mathew T."/>
            <person name="Moen C."/>
            <person name="Morales K."/>
            <person name="Munidasa M."/>
            <person name="Nazareth L."/>
            <person name="Ngo R."/>
            <person name="Nguyen L."/>
            <person name="Okwuonu G."/>
            <person name="Ongeri F."/>
            <person name="Patil S."/>
            <person name="Petrosino J."/>
            <person name="Pham C."/>
            <person name="Pham P."/>
            <person name="Pu L.-L."/>
            <person name="Puazo M."/>
            <person name="Raj R."/>
            <person name="Reid J."/>
            <person name="Rouhana J."/>
            <person name="Saada N."/>
            <person name="Shang Y."/>
            <person name="Simmons D."/>
            <person name="Thornton R."/>
            <person name="Warren J."/>
            <person name="Weissenberger G."/>
            <person name="Zhang J."/>
            <person name="Zhang L."/>
            <person name="Zhou C."/>
            <person name="Zhu D."/>
            <person name="Muzny D."/>
            <person name="Worley K."/>
            <person name="Gibbs R."/>
        </authorList>
    </citation>
    <scope>NUCLEOTIDE SEQUENCE [LARGE SCALE GENOMIC DNA]</scope>
    <source>
        <strain evidence="6 7">DSM 15436</strain>
    </source>
</reference>
<dbReference type="GO" id="GO:0016887">
    <property type="term" value="F:ATP hydrolysis activity"/>
    <property type="evidence" value="ECO:0007669"/>
    <property type="project" value="InterPro"/>
</dbReference>
<feature type="compositionally biased region" description="Polar residues" evidence="4">
    <location>
        <begin position="29"/>
        <end position="38"/>
    </location>
</feature>
<keyword evidence="7" id="KW-1185">Reference proteome</keyword>
<dbReference type="PANTHER" id="PTHR24220:SF685">
    <property type="entry name" value="ABC TRANSPORTER RELATED"/>
    <property type="match status" value="1"/>
</dbReference>
<protein>
    <submittedName>
        <fullName evidence="6">ABC transporter, ATP-binding protein</fullName>
    </submittedName>
</protein>
<keyword evidence="2" id="KW-0547">Nucleotide-binding</keyword>
<evidence type="ECO:0000256" key="4">
    <source>
        <dbReference type="SAM" id="MobiDB-lite"/>
    </source>
</evidence>
<dbReference type="PROSITE" id="PS50893">
    <property type="entry name" value="ABC_TRANSPORTER_2"/>
    <property type="match status" value="1"/>
</dbReference>
<comment type="caution">
    <text evidence="6">The sequence shown here is derived from an EMBL/GenBank/DDBJ whole genome shotgun (WGS) entry which is preliminary data.</text>
</comment>
<organism evidence="6 7">
    <name type="scientific">Gleimia coleocanis DSM 15436</name>
    <dbReference type="NCBI Taxonomy" id="525245"/>
    <lineage>
        <taxon>Bacteria</taxon>
        <taxon>Bacillati</taxon>
        <taxon>Actinomycetota</taxon>
        <taxon>Actinomycetes</taxon>
        <taxon>Actinomycetales</taxon>
        <taxon>Actinomycetaceae</taxon>
        <taxon>Gleimia</taxon>
    </lineage>
</organism>
<evidence type="ECO:0000256" key="2">
    <source>
        <dbReference type="ARBA" id="ARBA00022741"/>
    </source>
</evidence>
<dbReference type="Proteomes" id="UP000010301">
    <property type="component" value="Unassembled WGS sequence"/>
</dbReference>
<keyword evidence="3 6" id="KW-0067">ATP-binding</keyword>
<dbReference type="SMART" id="SM00382">
    <property type="entry name" value="AAA"/>
    <property type="match status" value="1"/>
</dbReference>
<dbReference type="Pfam" id="PF00005">
    <property type="entry name" value="ABC_tran"/>
    <property type="match status" value="1"/>
</dbReference>
<dbReference type="CDD" id="cd03255">
    <property type="entry name" value="ABC_MJ0796_LolCDE_FtsE"/>
    <property type="match status" value="1"/>
</dbReference>
<dbReference type="GO" id="GO:0022857">
    <property type="term" value="F:transmembrane transporter activity"/>
    <property type="evidence" value="ECO:0007669"/>
    <property type="project" value="UniProtKB-ARBA"/>
</dbReference>
<dbReference type="EMBL" id="ACFG01000037">
    <property type="protein sequence ID" value="EEH63265.1"/>
    <property type="molecule type" value="Genomic_DNA"/>
</dbReference>
<dbReference type="InterPro" id="IPR027417">
    <property type="entry name" value="P-loop_NTPase"/>
</dbReference>
<dbReference type="GO" id="GO:0098796">
    <property type="term" value="C:membrane protein complex"/>
    <property type="evidence" value="ECO:0007669"/>
    <property type="project" value="UniProtKB-ARBA"/>
</dbReference>
<dbReference type="GO" id="GO:0005886">
    <property type="term" value="C:plasma membrane"/>
    <property type="evidence" value="ECO:0007669"/>
    <property type="project" value="TreeGrafter"/>
</dbReference>
<name>C0W251_9ACTO</name>
<feature type="region of interest" description="Disordered" evidence="4">
    <location>
        <begin position="1"/>
        <end position="38"/>
    </location>
</feature>
<keyword evidence="1" id="KW-0813">Transport</keyword>
<dbReference type="InterPro" id="IPR017911">
    <property type="entry name" value="MacB-like_ATP-bd"/>
</dbReference>
<dbReference type="eggNOG" id="COG1136">
    <property type="taxonomic scope" value="Bacteria"/>
</dbReference>
<evidence type="ECO:0000313" key="7">
    <source>
        <dbReference type="Proteomes" id="UP000010301"/>
    </source>
</evidence>
<dbReference type="InterPro" id="IPR003439">
    <property type="entry name" value="ABC_transporter-like_ATP-bd"/>
</dbReference>
<dbReference type="GO" id="GO:0005524">
    <property type="term" value="F:ATP binding"/>
    <property type="evidence" value="ECO:0007669"/>
    <property type="project" value="UniProtKB-KW"/>
</dbReference>
<dbReference type="Gene3D" id="3.40.50.300">
    <property type="entry name" value="P-loop containing nucleotide triphosphate hydrolases"/>
    <property type="match status" value="1"/>
</dbReference>
<evidence type="ECO:0000259" key="5">
    <source>
        <dbReference type="PROSITE" id="PS50893"/>
    </source>
</evidence>
<evidence type="ECO:0000256" key="3">
    <source>
        <dbReference type="ARBA" id="ARBA00022840"/>
    </source>
</evidence>
<dbReference type="FunFam" id="3.40.50.300:FF:000032">
    <property type="entry name" value="Export ABC transporter ATP-binding protein"/>
    <property type="match status" value="1"/>
</dbReference>
<dbReference type="AlphaFoldDB" id="C0W251"/>
<feature type="domain" description="ABC transporter" evidence="5">
    <location>
        <begin position="51"/>
        <end position="290"/>
    </location>
</feature>
<evidence type="ECO:0000313" key="6">
    <source>
        <dbReference type="EMBL" id="EEH63265.1"/>
    </source>
</evidence>
<gene>
    <name evidence="6" type="ORF">HMPREF0044_1504</name>
</gene>
<proteinExistence type="predicted"/>
<evidence type="ECO:0000256" key="1">
    <source>
        <dbReference type="ARBA" id="ARBA00022448"/>
    </source>
</evidence>
<dbReference type="HOGENOM" id="CLU_000604_1_22_11"/>
<sequence length="299" mass="31825">MPTAGIPLKRFRDKPRGKPGQYPIERTPKTTQTGSMNEHVTNYQPDINTGIYVNALTKHYQREGVTVPALNNVTLHLARGVQVAIMGPSGSGKTTLLHTLAGIIPPTSGSVRLEGQELVGMKETALSKLRLTRFGFVFQDGQLLPELTNEENVALPLMLSGVAKHTAINQAQAQLASLGLDGYGAYRPGQLSGGQAQRVAIARALITRPQVVFADEPTGALDQATSAEVMSVLTQVTAASGTTLVVVTHDQNVANWLQHAIHMRDGQITSVVPRASCTHAESHTASAAETNTEISEGAK</sequence>
<accession>C0W251</accession>
<dbReference type="InterPro" id="IPR003593">
    <property type="entry name" value="AAA+_ATPase"/>
</dbReference>